<dbReference type="SMART" id="SM00345">
    <property type="entry name" value="HTH_GNTR"/>
    <property type="match status" value="1"/>
</dbReference>
<dbReference type="Pfam" id="PF07729">
    <property type="entry name" value="FCD"/>
    <property type="match status" value="1"/>
</dbReference>
<dbReference type="InterPro" id="IPR000524">
    <property type="entry name" value="Tscrpt_reg_HTH_GntR"/>
</dbReference>
<dbReference type="PANTHER" id="PTHR43537">
    <property type="entry name" value="TRANSCRIPTIONAL REGULATOR, GNTR FAMILY"/>
    <property type="match status" value="1"/>
</dbReference>
<evidence type="ECO:0000259" key="4">
    <source>
        <dbReference type="PROSITE" id="PS50949"/>
    </source>
</evidence>
<evidence type="ECO:0000256" key="3">
    <source>
        <dbReference type="ARBA" id="ARBA00023163"/>
    </source>
</evidence>
<comment type="caution">
    <text evidence="5">The sequence shown here is derived from an EMBL/GenBank/DDBJ whole genome shotgun (WGS) entry which is preliminary data.</text>
</comment>
<keyword evidence="2" id="KW-0238">DNA-binding</keyword>
<dbReference type="InterPro" id="IPR036390">
    <property type="entry name" value="WH_DNA-bd_sf"/>
</dbReference>
<keyword evidence="1" id="KW-0805">Transcription regulation</keyword>
<gene>
    <name evidence="5" type="ORF">D2A34_00975</name>
</gene>
<evidence type="ECO:0000313" key="5">
    <source>
        <dbReference type="EMBL" id="RII35974.1"/>
    </source>
</evidence>
<dbReference type="AlphaFoldDB" id="A0A399ISE6"/>
<reference evidence="5 6" key="1">
    <citation type="submission" date="2018-08" db="EMBL/GenBank/DDBJ databases">
        <title>Genome of Clostridium chromiireducens C1, DSM12136.</title>
        <authorList>
            <person name="Xing M."/>
            <person name="Wei Y."/>
            <person name="Ang E.L."/>
            <person name="Zhao H."/>
            <person name="Zhang Y."/>
        </authorList>
    </citation>
    <scope>NUCLEOTIDE SEQUENCE [LARGE SCALE GENOMIC DNA]</scope>
    <source>
        <strain evidence="5 6">C1</strain>
    </source>
</reference>
<dbReference type="GO" id="GO:0003700">
    <property type="term" value="F:DNA-binding transcription factor activity"/>
    <property type="evidence" value="ECO:0007669"/>
    <property type="project" value="InterPro"/>
</dbReference>
<sequence>MSDIKDFEVNSVNNSAKPLGEQISERIIQLIIENDWKAGDKLPNEYELADKLDVGRSTIREAIKALVSRNILEIRRGAGTFISEKGGVADDPLGLTFVKDKYKLALDLLEVRFMIEPSIASIAAVKATNEEIEKMSSLYDEIDELILKKQPYLEKDIEFHAAIAKSSKNLVVGNLIPIINRSIAIFIDITNQKLRTETMETHREILNAIKNHDANGARDAMFLHLVYNRRNIKTIIGKEITS</sequence>
<dbReference type="RefSeq" id="WP_119365439.1">
    <property type="nucleotide sequence ID" value="NZ_QXDJ01000001.1"/>
</dbReference>
<keyword evidence="3" id="KW-0804">Transcription</keyword>
<feature type="domain" description="HTH gntR-type" evidence="4">
    <location>
        <begin position="17"/>
        <end position="85"/>
    </location>
</feature>
<proteinExistence type="predicted"/>
<organism evidence="5 6">
    <name type="scientific">Clostridium chromiireducens</name>
    <dbReference type="NCBI Taxonomy" id="225345"/>
    <lineage>
        <taxon>Bacteria</taxon>
        <taxon>Bacillati</taxon>
        <taxon>Bacillota</taxon>
        <taxon>Clostridia</taxon>
        <taxon>Eubacteriales</taxon>
        <taxon>Clostridiaceae</taxon>
        <taxon>Clostridium</taxon>
    </lineage>
</organism>
<accession>A0A399ISE6</accession>
<dbReference type="InterPro" id="IPR008920">
    <property type="entry name" value="TF_FadR/GntR_C"/>
</dbReference>
<evidence type="ECO:0000256" key="2">
    <source>
        <dbReference type="ARBA" id="ARBA00023125"/>
    </source>
</evidence>
<dbReference type="PROSITE" id="PS50949">
    <property type="entry name" value="HTH_GNTR"/>
    <property type="match status" value="1"/>
</dbReference>
<evidence type="ECO:0000313" key="6">
    <source>
        <dbReference type="Proteomes" id="UP000265930"/>
    </source>
</evidence>
<dbReference type="SUPFAM" id="SSF48008">
    <property type="entry name" value="GntR ligand-binding domain-like"/>
    <property type="match status" value="1"/>
</dbReference>
<protein>
    <submittedName>
        <fullName evidence="5">FadR family transcriptional regulator</fullName>
    </submittedName>
</protein>
<dbReference type="PRINTS" id="PR00035">
    <property type="entry name" value="HTHGNTR"/>
</dbReference>
<dbReference type="Gene3D" id="1.20.120.530">
    <property type="entry name" value="GntR ligand-binding domain-like"/>
    <property type="match status" value="1"/>
</dbReference>
<dbReference type="InterPro" id="IPR036388">
    <property type="entry name" value="WH-like_DNA-bd_sf"/>
</dbReference>
<dbReference type="PANTHER" id="PTHR43537:SF5">
    <property type="entry name" value="UXU OPERON TRANSCRIPTIONAL REGULATOR"/>
    <property type="match status" value="1"/>
</dbReference>
<dbReference type="GO" id="GO:0003677">
    <property type="term" value="F:DNA binding"/>
    <property type="evidence" value="ECO:0007669"/>
    <property type="project" value="UniProtKB-KW"/>
</dbReference>
<dbReference type="SUPFAM" id="SSF46785">
    <property type="entry name" value="Winged helix' DNA-binding domain"/>
    <property type="match status" value="1"/>
</dbReference>
<dbReference type="Gene3D" id="1.10.10.10">
    <property type="entry name" value="Winged helix-like DNA-binding domain superfamily/Winged helix DNA-binding domain"/>
    <property type="match status" value="1"/>
</dbReference>
<dbReference type="Proteomes" id="UP000265930">
    <property type="component" value="Unassembled WGS sequence"/>
</dbReference>
<dbReference type="Pfam" id="PF00392">
    <property type="entry name" value="GntR"/>
    <property type="match status" value="1"/>
</dbReference>
<dbReference type="CDD" id="cd07377">
    <property type="entry name" value="WHTH_GntR"/>
    <property type="match status" value="1"/>
</dbReference>
<evidence type="ECO:0000256" key="1">
    <source>
        <dbReference type="ARBA" id="ARBA00023015"/>
    </source>
</evidence>
<dbReference type="SMART" id="SM00895">
    <property type="entry name" value="FCD"/>
    <property type="match status" value="1"/>
</dbReference>
<name>A0A399ISE6_9CLOT</name>
<dbReference type="EMBL" id="QXDJ01000001">
    <property type="protein sequence ID" value="RII35974.1"/>
    <property type="molecule type" value="Genomic_DNA"/>
</dbReference>
<dbReference type="InterPro" id="IPR011711">
    <property type="entry name" value="GntR_C"/>
</dbReference>